<feature type="region of interest" description="Disordered" evidence="1">
    <location>
        <begin position="103"/>
        <end position="136"/>
    </location>
</feature>
<feature type="region of interest" description="Disordered" evidence="1">
    <location>
        <begin position="1"/>
        <end position="39"/>
    </location>
</feature>
<dbReference type="InterPro" id="IPR025711">
    <property type="entry name" value="PepSY"/>
</dbReference>
<dbReference type="AlphaFoldDB" id="A0A2W4XH46"/>
<protein>
    <submittedName>
        <fullName evidence="3">Peptidase</fullName>
    </submittedName>
</protein>
<evidence type="ECO:0000313" key="4">
    <source>
        <dbReference type="Proteomes" id="UP000249794"/>
    </source>
</evidence>
<dbReference type="Gene3D" id="3.10.450.40">
    <property type="match status" value="1"/>
</dbReference>
<name>A0A2W4XH46_9CYAN</name>
<evidence type="ECO:0000256" key="1">
    <source>
        <dbReference type="SAM" id="MobiDB-lite"/>
    </source>
</evidence>
<evidence type="ECO:0000313" key="3">
    <source>
        <dbReference type="EMBL" id="PZO53819.1"/>
    </source>
</evidence>
<proteinExistence type="predicted"/>
<dbReference type="Proteomes" id="UP000249794">
    <property type="component" value="Unassembled WGS sequence"/>
</dbReference>
<organism evidence="3 4">
    <name type="scientific">Phormidesmis priestleyi</name>
    <dbReference type="NCBI Taxonomy" id="268141"/>
    <lineage>
        <taxon>Bacteria</taxon>
        <taxon>Bacillati</taxon>
        <taxon>Cyanobacteriota</taxon>
        <taxon>Cyanophyceae</taxon>
        <taxon>Leptolyngbyales</taxon>
        <taxon>Leptolyngbyaceae</taxon>
        <taxon>Phormidesmis</taxon>
    </lineage>
</organism>
<reference evidence="4" key="1">
    <citation type="submission" date="2018-04" db="EMBL/GenBank/DDBJ databases">
        <authorList>
            <person name="Cornet L."/>
        </authorList>
    </citation>
    <scope>NUCLEOTIDE SEQUENCE [LARGE SCALE GENOMIC DNA]</scope>
</reference>
<accession>A0A2W4XH46</accession>
<dbReference type="EMBL" id="QBMP01000124">
    <property type="protein sequence ID" value="PZO53819.1"/>
    <property type="molecule type" value="Genomic_DNA"/>
</dbReference>
<evidence type="ECO:0000259" key="2">
    <source>
        <dbReference type="Pfam" id="PF03413"/>
    </source>
</evidence>
<reference evidence="3 4" key="2">
    <citation type="submission" date="2018-06" db="EMBL/GenBank/DDBJ databases">
        <title>Metagenomic assembly of (sub)arctic Cyanobacteria and their associated microbiome from non-axenic cultures.</title>
        <authorList>
            <person name="Baurain D."/>
        </authorList>
    </citation>
    <scope>NUCLEOTIDE SEQUENCE [LARGE SCALE GENOMIC DNA]</scope>
    <source>
        <strain evidence="3">ULC027bin1</strain>
    </source>
</reference>
<feature type="compositionally biased region" description="Polar residues" evidence="1">
    <location>
        <begin position="104"/>
        <end position="123"/>
    </location>
</feature>
<comment type="caution">
    <text evidence="3">The sequence shown here is derived from an EMBL/GenBank/DDBJ whole genome shotgun (WGS) entry which is preliminary data.</text>
</comment>
<gene>
    <name evidence="3" type="ORF">DCF15_12385</name>
</gene>
<sequence>MLASVRGVQVAQSADNEADEGSEQAEGPENTADDAQEAQEMAQYQSLVKVTAQQAQLTAEALHGGSATHTELSVEDGSLVYDIEFANANIMVDAGTGQILKTEAQGQEQNDVTETPIQGSIQVPDNDGGDQGGAQQ</sequence>
<feature type="domain" description="PepSY" evidence="2">
    <location>
        <begin position="49"/>
        <end position="103"/>
    </location>
</feature>
<dbReference type="Pfam" id="PF03413">
    <property type="entry name" value="PepSY"/>
    <property type="match status" value="1"/>
</dbReference>